<proteinExistence type="predicted"/>
<dbReference type="AlphaFoldDB" id="A0A917QSV2"/>
<keyword evidence="2" id="KW-0489">Methyltransferase</keyword>
<dbReference type="PANTHER" id="PTHR42912">
    <property type="entry name" value="METHYLTRANSFERASE"/>
    <property type="match status" value="1"/>
</dbReference>
<dbReference type="InterPro" id="IPR050508">
    <property type="entry name" value="Methyltransf_Superfamily"/>
</dbReference>
<dbReference type="Gene3D" id="3.40.50.150">
    <property type="entry name" value="Vaccinia Virus protein VP39"/>
    <property type="match status" value="1"/>
</dbReference>
<dbReference type="InterPro" id="IPR029063">
    <property type="entry name" value="SAM-dependent_MTases_sf"/>
</dbReference>
<evidence type="ECO:0000313" key="3">
    <source>
        <dbReference type="Proteomes" id="UP000637788"/>
    </source>
</evidence>
<evidence type="ECO:0000313" key="2">
    <source>
        <dbReference type="EMBL" id="GGK66879.1"/>
    </source>
</evidence>
<protein>
    <submittedName>
        <fullName evidence="2">Methyltransferase</fullName>
    </submittedName>
</protein>
<keyword evidence="3" id="KW-1185">Reference proteome</keyword>
<reference evidence="2" key="1">
    <citation type="journal article" date="2014" name="Int. J. Syst. Evol. Microbiol.">
        <title>Complete genome sequence of Corynebacterium casei LMG S-19264T (=DSM 44701T), isolated from a smear-ripened cheese.</title>
        <authorList>
            <consortium name="US DOE Joint Genome Institute (JGI-PGF)"/>
            <person name="Walter F."/>
            <person name="Albersmeier A."/>
            <person name="Kalinowski J."/>
            <person name="Ruckert C."/>
        </authorList>
    </citation>
    <scope>NUCLEOTIDE SEQUENCE</scope>
    <source>
        <strain evidence="2">JCM 3035</strain>
    </source>
</reference>
<dbReference type="SUPFAM" id="SSF53335">
    <property type="entry name" value="S-adenosyl-L-methionine-dependent methyltransferases"/>
    <property type="match status" value="1"/>
</dbReference>
<dbReference type="EMBL" id="BMPQ01000006">
    <property type="protein sequence ID" value="GGK66879.1"/>
    <property type="molecule type" value="Genomic_DNA"/>
</dbReference>
<organism evidence="2 3">
    <name type="scientific">Streptomyces flaveus</name>
    <dbReference type="NCBI Taxonomy" id="66370"/>
    <lineage>
        <taxon>Bacteria</taxon>
        <taxon>Bacillati</taxon>
        <taxon>Actinomycetota</taxon>
        <taxon>Actinomycetes</taxon>
        <taxon>Kitasatosporales</taxon>
        <taxon>Streptomycetaceae</taxon>
        <taxon>Streptomyces</taxon>
        <taxon>Streptomyces aurantiacus group</taxon>
    </lineage>
</organism>
<evidence type="ECO:0000259" key="1">
    <source>
        <dbReference type="Pfam" id="PF13649"/>
    </source>
</evidence>
<dbReference type="InterPro" id="IPR041698">
    <property type="entry name" value="Methyltransf_25"/>
</dbReference>
<keyword evidence="2" id="KW-0808">Transferase</keyword>
<name>A0A917QSV2_9ACTN</name>
<dbReference type="Pfam" id="PF13649">
    <property type="entry name" value="Methyltransf_25"/>
    <property type="match status" value="1"/>
</dbReference>
<feature type="domain" description="Methyltransferase" evidence="1">
    <location>
        <begin position="54"/>
        <end position="144"/>
    </location>
</feature>
<comment type="caution">
    <text evidence="2">The sequence shown here is derived from an EMBL/GenBank/DDBJ whole genome shotgun (WGS) entry which is preliminary data.</text>
</comment>
<dbReference type="CDD" id="cd02440">
    <property type="entry name" value="AdoMet_MTases"/>
    <property type="match status" value="1"/>
</dbReference>
<dbReference type="Proteomes" id="UP000637788">
    <property type="component" value="Unassembled WGS sequence"/>
</dbReference>
<dbReference type="GO" id="GO:0008168">
    <property type="term" value="F:methyltransferase activity"/>
    <property type="evidence" value="ECO:0007669"/>
    <property type="project" value="UniProtKB-KW"/>
</dbReference>
<gene>
    <name evidence="2" type="ORF">GCM10010094_29910</name>
</gene>
<dbReference type="RefSeq" id="WP_189322359.1">
    <property type="nucleotide sequence ID" value="NZ_BMPQ01000006.1"/>
</dbReference>
<sequence length="215" mass="23755">MSEPDFIRNTRASYDSIATEYADRFPDDLERRPLDKALINAFAELVRSAGAGPVADVGCGTGHVAAYLSSLDTPVFGIDLSPKMVATARQTYPDLRFHVGSMTAIDLPDDVLGGIAALYSTIHIPDDQLPDVFTEFHRVLAPGGHLLLAFQAGDEHFELTERFGHAISLPCHWRRPENVTELIDKAGLVMHAQVIREPNENEKLPRAFLLARKPR</sequence>
<reference evidence="2" key="2">
    <citation type="submission" date="2020-09" db="EMBL/GenBank/DDBJ databases">
        <authorList>
            <person name="Sun Q."/>
            <person name="Ohkuma M."/>
        </authorList>
    </citation>
    <scope>NUCLEOTIDE SEQUENCE</scope>
    <source>
        <strain evidence="2">JCM 3035</strain>
    </source>
</reference>
<dbReference type="GO" id="GO:0032259">
    <property type="term" value="P:methylation"/>
    <property type="evidence" value="ECO:0007669"/>
    <property type="project" value="UniProtKB-KW"/>
</dbReference>
<accession>A0A917QSV2</accession>